<gene>
    <name evidence="2" type="ORF">L596_012663</name>
</gene>
<comment type="caution">
    <text evidence="2">The sequence shown here is derived from an EMBL/GenBank/DDBJ whole genome shotgun (WGS) entry which is preliminary data.</text>
</comment>
<name>A0A4U5NYD7_STECR</name>
<dbReference type="Proteomes" id="UP000298663">
    <property type="component" value="Unassembled WGS sequence"/>
</dbReference>
<reference evidence="2 3" key="2">
    <citation type="journal article" date="2019" name="G3 (Bethesda)">
        <title>Hybrid Assembly of the Genome of the Entomopathogenic Nematode Steinernema carpocapsae Identifies the X-Chromosome.</title>
        <authorList>
            <person name="Serra L."/>
            <person name="Macchietto M."/>
            <person name="Macias-Munoz A."/>
            <person name="McGill C.J."/>
            <person name="Rodriguez I.M."/>
            <person name="Rodriguez B."/>
            <person name="Murad R."/>
            <person name="Mortazavi A."/>
        </authorList>
    </citation>
    <scope>NUCLEOTIDE SEQUENCE [LARGE SCALE GENOMIC DNA]</scope>
    <source>
        <strain evidence="2 3">ALL</strain>
    </source>
</reference>
<keyword evidence="1" id="KW-0812">Transmembrane</keyword>
<feature type="transmembrane region" description="Helical" evidence="1">
    <location>
        <begin position="138"/>
        <end position="161"/>
    </location>
</feature>
<feature type="transmembrane region" description="Helical" evidence="1">
    <location>
        <begin position="58"/>
        <end position="86"/>
    </location>
</feature>
<keyword evidence="1" id="KW-0472">Membrane</keyword>
<protein>
    <submittedName>
        <fullName evidence="2">Uncharacterized protein</fullName>
    </submittedName>
</protein>
<proteinExistence type="predicted"/>
<sequence>MRRFSLSRYSPVSQFTAFGCVFYSIEALLPSYLMFSLLQLNQMLQPTYEEFFGSIDGYLLGVHFAVSMVNLIVAILSILALIIVPYTKVLMHTFTTSFAMNVFYTLAIVFGMFRHSSFFAAPRMRTNYGKYPIWCNEFFVSSIVVIVVHVIVCAAFVFGYVRYQKQRRNKAHGF</sequence>
<evidence type="ECO:0000313" key="3">
    <source>
        <dbReference type="Proteomes" id="UP000298663"/>
    </source>
</evidence>
<reference evidence="2 3" key="1">
    <citation type="journal article" date="2015" name="Genome Biol.">
        <title>Comparative genomics of Steinernema reveals deeply conserved gene regulatory networks.</title>
        <authorList>
            <person name="Dillman A.R."/>
            <person name="Macchietto M."/>
            <person name="Porter C.F."/>
            <person name="Rogers A."/>
            <person name="Williams B."/>
            <person name="Antoshechkin I."/>
            <person name="Lee M.M."/>
            <person name="Goodwin Z."/>
            <person name="Lu X."/>
            <person name="Lewis E.E."/>
            <person name="Goodrich-Blair H."/>
            <person name="Stock S.P."/>
            <person name="Adams B.J."/>
            <person name="Sternberg P.W."/>
            <person name="Mortazavi A."/>
        </authorList>
    </citation>
    <scope>NUCLEOTIDE SEQUENCE [LARGE SCALE GENOMIC DNA]</scope>
    <source>
        <strain evidence="2 3">ALL</strain>
    </source>
</reference>
<accession>A0A4U5NYD7</accession>
<evidence type="ECO:0000313" key="2">
    <source>
        <dbReference type="EMBL" id="TKR88410.1"/>
    </source>
</evidence>
<keyword evidence="3" id="KW-1185">Reference proteome</keyword>
<evidence type="ECO:0000256" key="1">
    <source>
        <dbReference type="SAM" id="Phobius"/>
    </source>
</evidence>
<feature type="transmembrane region" description="Helical" evidence="1">
    <location>
        <begin position="12"/>
        <end position="38"/>
    </location>
</feature>
<feature type="transmembrane region" description="Helical" evidence="1">
    <location>
        <begin position="98"/>
        <end position="118"/>
    </location>
</feature>
<dbReference type="EMBL" id="AZBU02000003">
    <property type="protein sequence ID" value="TKR88410.1"/>
    <property type="molecule type" value="Genomic_DNA"/>
</dbReference>
<dbReference type="PROSITE" id="PS51257">
    <property type="entry name" value="PROKAR_LIPOPROTEIN"/>
    <property type="match status" value="1"/>
</dbReference>
<dbReference type="AlphaFoldDB" id="A0A4U5NYD7"/>
<organism evidence="2 3">
    <name type="scientific">Steinernema carpocapsae</name>
    <name type="common">Entomopathogenic nematode</name>
    <dbReference type="NCBI Taxonomy" id="34508"/>
    <lineage>
        <taxon>Eukaryota</taxon>
        <taxon>Metazoa</taxon>
        <taxon>Ecdysozoa</taxon>
        <taxon>Nematoda</taxon>
        <taxon>Chromadorea</taxon>
        <taxon>Rhabditida</taxon>
        <taxon>Tylenchina</taxon>
        <taxon>Panagrolaimomorpha</taxon>
        <taxon>Strongyloidoidea</taxon>
        <taxon>Steinernematidae</taxon>
        <taxon>Steinernema</taxon>
    </lineage>
</organism>
<keyword evidence="1" id="KW-1133">Transmembrane helix</keyword>